<sequence>MMKTRRTKCSSYKCDKKRHVCTQVWKHHGEERGASLTRARKQGEMSNTSRGKRPRMARTRGTYAKGMRNDMDGETFATKLNGGSEALTGHTRKNTNGELSSTRPTEVPAKQKRENTNNVDATGIGRKR</sequence>
<reference evidence="2 3" key="1">
    <citation type="submission" date="2024-09" db="EMBL/GenBank/DDBJ databases">
        <title>Chromosome-scale assembly of Riccia fluitans.</title>
        <authorList>
            <person name="Paukszto L."/>
            <person name="Sawicki J."/>
            <person name="Karawczyk K."/>
            <person name="Piernik-Szablinska J."/>
            <person name="Szczecinska M."/>
            <person name="Mazdziarz M."/>
        </authorList>
    </citation>
    <scope>NUCLEOTIDE SEQUENCE [LARGE SCALE GENOMIC DNA]</scope>
    <source>
        <strain evidence="2">Rf_01</strain>
        <tissue evidence="2">Aerial parts of the thallus</tissue>
    </source>
</reference>
<dbReference type="Proteomes" id="UP001605036">
    <property type="component" value="Unassembled WGS sequence"/>
</dbReference>
<feature type="compositionally biased region" description="Polar residues" evidence="1">
    <location>
        <begin position="94"/>
        <end position="104"/>
    </location>
</feature>
<protein>
    <submittedName>
        <fullName evidence="2">Uncharacterized protein</fullName>
    </submittedName>
</protein>
<dbReference type="AlphaFoldDB" id="A0ABD1XSK4"/>
<name>A0ABD1XSK4_9MARC</name>
<organism evidence="2 3">
    <name type="scientific">Riccia fluitans</name>
    <dbReference type="NCBI Taxonomy" id="41844"/>
    <lineage>
        <taxon>Eukaryota</taxon>
        <taxon>Viridiplantae</taxon>
        <taxon>Streptophyta</taxon>
        <taxon>Embryophyta</taxon>
        <taxon>Marchantiophyta</taxon>
        <taxon>Marchantiopsida</taxon>
        <taxon>Marchantiidae</taxon>
        <taxon>Marchantiales</taxon>
        <taxon>Ricciaceae</taxon>
        <taxon>Riccia</taxon>
    </lineage>
</organism>
<dbReference type="EMBL" id="JBHFFA010000007">
    <property type="protein sequence ID" value="KAL2611945.1"/>
    <property type="molecule type" value="Genomic_DNA"/>
</dbReference>
<proteinExistence type="predicted"/>
<feature type="region of interest" description="Disordered" evidence="1">
    <location>
        <begin position="28"/>
        <end position="128"/>
    </location>
</feature>
<comment type="caution">
    <text evidence="2">The sequence shown here is derived from an EMBL/GenBank/DDBJ whole genome shotgun (WGS) entry which is preliminary data.</text>
</comment>
<keyword evidence="3" id="KW-1185">Reference proteome</keyword>
<evidence type="ECO:0000313" key="2">
    <source>
        <dbReference type="EMBL" id="KAL2611945.1"/>
    </source>
</evidence>
<evidence type="ECO:0000256" key="1">
    <source>
        <dbReference type="SAM" id="MobiDB-lite"/>
    </source>
</evidence>
<accession>A0ABD1XSK4</accession>
<evidence type="ECO:0000313" key="3">
    <source>
        <dbReference type="Proteomes" id="UP001605036"/>
    </source>
</evidence>
<gene>
    <name evidence="2" type="ORF">R1flu_023637</name>
</gene>